<protein>
    <submittedName>
        <fullName evidence="7">Unannotated protein</fullName>
    </submittedName>
</protein>
<proteinExistence type="predicted"/>
<dbReference type="AlphaFoldDB" id="A0A6J5ZGB5"/>
<feature type="domain" description="EamA" evidence="6">
    <location>
        <begin position="160"/>
        <end position="304"/>
    </location>
</feature>
<feature type="transmembrane region" description="Helical" evidence="5">
    <location>
        <begin position="191"/>
        <end position="209"/>
    </location>
</feature>
<dbReference type="EMBL" id="CAESAJ010000120">
    <property type="protein sequence ID" value="CAB4341625.1"/>
    <property type="molecule type" value="Genomic_DNA"/>
</dbReference>
<dbReference type="InterPro" id="IPR050638">
    <property type="entry name" value="AA-Vitamin_Transporters"/>
</dbReference>
<feature type="transmembrane region" description="Helical" evidence="5">
    <location>
        <begin position="158"/>
        <end position="179"/>
    </location>
</feature>
<feature type="transmembrane region" description="Helical" evidence="5">
    <location>
        <begin position="134"/>
        <end position="152"/>
    </location>
</feature>
<dbReference type="InterPro" id="IPR000620">
    <property type="entry name" value="EamA_dom"/>
</dbReference>
<keyword evidence="3 5" id="KW-1133">Transmembrane helix</keyword>
<evidence type="ECO:0000256" key="5">
    <source>
        <dbReference type="SAM" id="Phobius"/>
    </source>
</evidence>
<comment type="subcellular location">
    <subcellularLocation>
        <location evidence="1">Membrane</location>
        <topology evidence="1">Multi-pass membrane protein</topology>
    </subcellularLocation>
</comment>
<evidence type="ECO:0000256" key="1">
    <source>
        <dbReference type="ARBA" id="ARBA00004141"/>
    </source>
</evidence>
<accession>A0A6J5ZGB5</accession>
<feature type="domain" description="EamA" evidence="6">
    <location>
        <begin position="14"/>
        <end position="149"/>
    </location>
</feature>
<keyword evidence="2 5" id="KW-0812">Transmembrane</keyword>
<feature type="transmembrane region" description="Helical" evidence="5">
    <location>
        <begin position="259"/>
        <end position="280"/>
    </location>
</feature>
<feature type="transmembrane region" description="Helical" evidence="5">
    <location>
        <begin position="102"/>
        <end position="122"/>
    </location>
</feature>
<dbReference type="InterPro" id="IPR037185">
    <property type="entry name" value="EmrE-like"/>
</dbReference>
<feature type="transmembrane region" description="Helical" evidence="5">
    <location>
        <begin position="77"/>
        <end position="96"/>
    </location>
</feature>
<organism evidence="7">
    <name type="scientific">freshwater metagenome</name>
    <dbReference type="NCBI Taxonomy" id="449393"/>
    <lineage>
        <taxon>unclassified sequences</taxon>
        <taxon>metagenomes</taxon>
        <taxon>ecological metagenomes</taxon>
    </lineage>
</organism>
<dbReference type="SUPFAM" id="SSF103481">
    <property type="entry name" value="Multidrug resistance efflux transporter EmrE"/>
    <property type="match status" value="2"/>
</dbReference>
<sequence>MARHLKERDKRPALGYTLYIIAAVLWSINGTAAKVILREVGDPIRVSQFRGTATAALLIVMVLFSKPSRFKIKWREAFLLASYGIIGVACCQWFYFESISRMPVTISLLIEFMAPIAVVIYARYVWHHQVRATVWLGLLLAVGGLALVSQVWDGFTLNKLGVFFASLSMLCLVVMYILADKASKGRDSLSLLMWAFFFAAIFFAILRPWQDFPWDSLTATVTPIETMDYQFPIWPFFTYMVIGGTIMPYILVIKSIHHIGGAGASITGMSEPPIAAVIAWVVLGEAFASVQILGGVIMLIGVVIAERSRTPRRTPIVSSEVSEAFV</sequence>
<dbReference type="Pfam" id="PF00892">
    <property type="entry name" value="EamA"/>
    <property type="match status" value="2"/>
</dbReference>
<gene>
    <name evidence="7" type="ORF">UFOPK3770_01006</name>
</gene>
<evidence type="ECO:0000313" key="7">
    <source>
        <dbReference type="EMBL" id="CAB4341625.1"/>
    </source>
</evidence>
<dbReference type="PANTHER" id="PTHR32322:SF2">
    <property type="entry name" value="EAMA DOMAIN-CONTAINING PROTEIN"/>
    <property type="match status" value="1"/>
</dbReference>
<feature type="transmembrane region" description="Helical" evidence="5">
    <location>
        <begin position="229"/>
        <end position="252"/>
    </location>
</feature>
<evidence type="ECO:0000256" key="3">
    <source>
        <dbReference type="ARBA" id="ARBA00022989"/>
    </source>
</evidence>
<feature type="transmembrane region" description="Helical" evidence="5">
    <location>
        <begin position="12"/>
        <end position="28"/>
    </location>
</feature>
<keyword evidence="4 5" id="KW-0472">Membrane</keyword>
<feature type="transmembrane region" description="Helical" evidence="5">
    <location>
        <begin position="48"/>
        <end position="65"/>
    </location>
</feature>
<evidence type="ECO:0000256" key="2">
    <source>
        <dbReference type="ARBA" id="ARBA00022692"/>
    </source>
</evidence>
<name>A0A6J5ZGB5_9ZZZZ</name>
<dbReference type="PANTHER" id="PTHR32322">
    <property type="entry name" value="INNER MEMBRANE TRANSPORTER"/>
    <property type="match status" value="1"/>
</dbReference>
<feature type="transmembrane region" description="Helical" evidence="5">
    <location>
        <begin position="286"/>
        <end position="305"/>
    </location>
</feature>
<evidence type="ECO:0000259" key="6">
    <source>
        <dbReference type="Pfam" id="PF00892"/>
    </source>
</evidence>
<evidence type="ECO:0000256" key="4">
    <source>
        <dbReference type="ARBA" id="ARBA00023136"/>
    </source>
</evidence>
<reference evidence="7" key="1">
    <citation type="submission" date="2020-05" db="EMBL/GenBank/DDBJ databases">
        <authorList>
            <person name="Chiriac C."/>
            <person name="Salcher M."/>
            <person name="Ghai R."/>
            <person name="Kavagutti S V."/>
        </authorList>
    </citation>
    <scope>NUCLEOTIDE SEQUENCE</scope>
</reference>
<dbReference type="GO" id="GO:0016020">
    <property type="term" value="C:membrane"/>
    <property type="evidence" value="ECO:0007669"/>
    <property type="project" value="UniProtKB-SubCell"/>
</dbReference>